<protein>
    <submittedName>
        <fullName evidence="2">Uncharacterized protein</fullName>
    </submittedName>
</protein>
<evidence type="ECO:0000256" key="1">
    <source>
        <dbReference type="SAM" id="MobiDB-lite"/>
    </source>
</evidence>
<feature type="compositionally biased region" description="Basic and acidic residues" evidence="1">
    <location>
        <begin position="139"/>
        <end position="154"/>
    </location>
</feature>
<dbReference type="EMBL" id="MU005774">
    <property type="protein sequence ID" value="KAF2707379.1"/>
    <property type="molecule type" value="Genomic_DNA"/>
</dbReference>
<keyword evidence="3" id="KW-1185">Reference proteome</keyword>
<feature type="region of interest" description="Disordered" evidence="1">
    <location>
        <begin position="197"/>
        <end position="222"/>
    </location>
</feature>
<organism evidence="2 3">
    <name type="scientific">Pleomassaria siparia CBS 279.74</name>
    <dbReference type="NCBI Taxonomy" id="1314801"/>
    <lineage>
        <taxon>Eukaryota</taxon>
        <taxon>Fungi</taxon>
        <taxon>Dikarya</taxon>
        <taxon>Ascomycota</taxon>
        <taxon>Pezizomycotina</taxon>
        <taxon>Dothideomycetes</taxon>
        <taxon>Pleosporomycetidae</taxon>
        <taxon>Pleosporales</taxon>
        <taxon>Pleomassariaceae</taxon>
        <taxon>Pleomassaria</taxon>
    </lineage>
</organism>
<dbReference type="Proteomes" id="UP000799428">
    <property type="component" value="Unassembled WGS sequence"/>
</dbReference>
<proteinExistence type="predicted"/>
<gene>
    <name evidence="2" type="ORF">K504DRAFT_55630</name>
</gene>
<sequence length="222" mass="23980">MLGFRVVKRNASFHDLYDKHQRARAGIRCQGVTMGYGVLERCICNAVSSWRCMASMPCPLSNNAISQTRRSAGPGINKPCLFICTYIHTLYKGKWAVFQIALVVKEGCCAWRLKRFRRVGVCPCAHVSRLVRLGQAFDPEGREKRGERSERGEEGEGGGGGGGGGGVPSDARLDLFCIDPRPGPLRSPTCLAALPCSSPSSLPRSPPPPPSLLASHNTAQLS</sequence>
<reference evidence="2" key="1">
    <citation type="journal article" date="2020" name="Stud. Mycol.">
        <title>101 Dothideomycetes genomes: a test case for predicting lifestyles and emergence of pathogens.</title>
        <authorList>
            <person name="Haridas S."/>
            <person name="Albert R."/>
            <person name="Binder M."/>
            <person name="Bloem J."/>
            <person name="Labutti K."/>
            <person name="Salamov A."/>
            <person name="Andreopoulos B."/>
            <person name="Baker S."/>
            <person name="Barry K."/>
            <person name="Bills G."/>
            <person name="Bluhm B."/>
            <person name="Cannon C."/>
            <person name="Castanera R."/>
            <person name="Culley D."/>
            <person name="Daum C."/>
            <person name="Ezra D."/>
            <person name="Gonzalez J."/>
            <person name="Henrissat B."/>
            <person name="Kuo A."/>
            <person name="Liang C."/>
            <person name="Lipzen A."/>
            <person name="Lutzoni F."/>
            <person name="Magnuson J."/>
            <person name="Mondo S."/>
            <person name="Nolan M."/>
            <person name="Ohm R."/>
            <person name="Pangilinan J."/>
            <person name="Park H.-J."/>
            <person name="Ramirez L."/>
            <person name="Alfaro M."/>
            <person name="Sun H."/>
            <person name="Tritt A."/>
            <person name="Yoshinaga Y."/>
            <person name="Zwiers L.-H."/>
            <person name="Turgeon B."/>
            <person name="Goodwin S."/>
            <person name="Spatafora J."/>
            <person name="Crous P."/>
            <person name="Grigoriev I."/>
        </authorList>
    </citation>
    <scope>NUCLEOTIDE SEQUENCE</scope>
    <source>
        <strain evidence="2">CBS 279.74</strain>
    </source>
</reference>
<evidence type="ECO:0000313" key="2">
    <source>
        <dbReference type="EMBL" id="KAF2707379.1"/>
    </source>
</evidence>
<evidence type="ECO:0000313" key="3">
    <source>
        <dbReference type="Proteomes" id="UP000799428"/>
    </source>
</evidence>
<feature type="compositionally biased region" description="Gly residues" evidence="1">
    <location>
        <begin position="157"/>
        <end position="167"/>
    </location>
</feature>
<name>A0A6G1K3C8_9PLEO</name>
<accession>A0A6G1K3C8</accession>
<feature type="region of interest" description="Disordered" evidence="1">
    <location>
        <begin position="138"/>
        <end position="180"/>
    </location>
</feature>
<dbReference type="AlphaFoldDB" id="A0A6G1K3C8"/>